<name>A0ABR7UJA8_9BRAD</name>
<dbReference type="PRINTS" id="PR00941">
    <property type="entry name" value="CDATPASE"/>
</dbReference>
<dbReference type="NCBIfam" id="TIGR01494">
    <property type="entry name" value="ATPase_P-type"/>
    <property type="match status" value="1"/>
</dbReference>
<dbReference type="InterPro" id="IPR018303">
    <property type="entry name" value="ATPase_P-typ_P_site"/>
</dbReference>
<evidence type="ECO:0000256" key="1">
    <source>
        <dbReference type="ARBA" id="ARBA00004141"/>
    </source>
</evidence>
<dbReference type="PANTHER" id="PTHR48085">
    <property type="entry name" value="CADMIUM/ZINC-TRANSPORTING ATPASE HMA2-RELATED"/>
    <property type="match status" value="1"/>
</dbReference>
<feature type="transmembrane region" description="Helical" evidence="12">
    <location>
        <begin position="286"/>
        <end position="303"/>
    </location>
</feature>
<evidence type="ECO:0000256" key="4">
    <source>
        <dbReference type="ARBA" id="ARBA00022723"/>
    </source>
</evidence>
<keyword evidence="5 12" id="KW-0547">Nucleotide-binding</keyword>
<keyword evidence="6 12" id="KW-0067">ATP-binding</keyword>
<keyword evidence="4 12" id="KW-0479">Metal-binding</keyword>
<dbReference type="EC" id="7.2.2.12" evidence="10"/>
<evidence type="ECO:0000256" key="9">
    <source>
        <dbReference type="ARBA" id="ARBA00023136"/>
    </source>
</evidence>
<dbReference type="PANTHER" id="PTHR48085:SF5">
    <property type="entry name" value="CADMIUM_ZINC-TRANSPORTING ATPASE HMA4-RELATED"/>
    <property type="match status" value="1"/>
</dbReference>
<evidence type="ECO:0000256" key="7">
    <source>
        <dbReference type="ARBA" id="ARBA00022967"/>
    </source>
</evidence>
<dbReference type="NCBIfam" id="TIGR01525">
    <property type="entry name" value="ATPase-IB_hvy"/>
    <property type="match status" value="1"/>
</dbReference>
<dbReference type="Gene3D" id="2.70.150.10">
    <property type="entry name" value="Calcium-transporting ATPase, cytoplasmic transduction domain A"/>
    <property type="match status" value="1"/>
</dbReference>
<dbReference type="Pfam" id="PF00122">
    <property type="entry name" value="E1-E2_ATPase"/>
    <property type="match status" value="1"/>
</dbReference>
<dbReference type="SFLD" id="SFLDF00027">
    <property type="entry name" value="p-type_atpase"/>
    <property type="match status" value="1"/>
</dbReference>
<comment type="catalytic activity">
    <reaction evidence="11">
        <text>Zn(2+)(in) + ATP + H2O = Zn(2+)(out) + ADP + phosphate + H(+)</text>
        <dbReference type="Rhea" id="RHEA:20621"/>
        <dbReference type="ChEBI" id="CHEBI:15377"/>
        <dbReference type="ChEBI" id="CHEBI:15378"/>
        <dbReference type="ChEBI" id="CHEBI:29105"/>
        <dbReference type="ChEBI" id="CHEBI:30616"/>
        <dbReference type="ChEBI" id="CHEBI:43474"/>
        <dbReference type="ChEBI" id="CHEBI:456216"/>
        <dbReference type="EC" id="7.2.2.12"/>
    </reaction>
</comment>
<dbReference type="SUPFAM" id="SSF55008">
    <property type="entry name" value="HMA, heavy metal-associated domain"/>
    <property type="match status" value="1"/>
</dbReference>
<dbReference type="InterPro" id="IPR023298">
    <property type="entry name" value="ATPase_P-typ_TM_dom_sf"/>
</dbReference>
<dbReference type="SUPFAM" id="SSF56784">
    <property type="entry name" value="HAD-like"/>
    <property type="match status" value="1"/>
</dbReference>
<keyword evidence="9 12" id="KW-0472">Membrane</keyword>
<dbReference type="InterPro" id="IPR008250">
    <property type="entry name" value="ATPase_P-typ_transduc_dom_A_sf"/>
</dbReference>
<dbReference type="PRINTS" id="PR00119">
    <property type="entry name" value="CATATPASE"/>
</dbReference>
<evidence type="ECO:0000259" key="13">
    <source>
        <dbReference type="PROSITE" id="PS50846"/>
    </source>
</evidence>
<dbReference type="InterPro" id="IPR044492">
    <property type="entry name" value="P_typ_ATPase_HD_dom"/>
</dbReference>
<feature type="domain" description="HMA" evidence="13">
    <location>
        <begin position="128"/>
        <end position="195"/>
    </location>
</feature>
<dbReference type="InterPro" id="IPR001757">
    <property type="entry name" value="P_typ_ATPase"/>
</dbReference>
<feature type="transmembrane region" description="Helical" evidence="12">
    <location>
        <begin position="459"/>
        <end position="480"/>
    </location>
</feature>
<dbReference type="Pfam" id="PF00702">
    <property type="entry name" value="Hydrolase"/>
    <property type="match status" value="1"/>
</dbReference>
<evidence type="ECO:0000256" key="12">
    <source>
        <dbReference type="RuleBase" id="RU362081"/>
    </source>
</evidence>
<feature type="transmembrane region" description="Helical" evidence="12">
    <location>
        <begin position="309"/>
        <end position="327"/>
    </location>
</feature>
<keyword evidence="7" id="KW-1278">Translocase</keyword>
<evidence type="ECO:0000256" key="3">
    <source>
        <dbReference type="ARBA" id="ARBA00022692"/>
    </source>
</evidence>
<comment type="subcellular location">
    <subcellularLocation>
        <location evidence="12">Cell membrane</location>
    </subcellularLocation>
    <subcellularLocation>
        <location evidence="1">Membrane</location>
        <topology evidence="1">Multi-pass membrane protein</topology>
    </subcellularLocation>
</comment>
<dbReference type="SFLD" id="SFLDS00003">
    <property type="entry name" value="Haloacid_Dehalogenase"/>
    <property type="match status" value="1"/>
</dbReference>
<dbReference type="InterPro" id="IPR036412">
    <property type="entry name" value="HAD-like_sf"/>
</dbReference>
<dbReference type="InterPro" id="IPR006121">
    <property type="entry name" value="HMA_dom"/>
</dbReference>
<evidence type="ECO:0000256" key="2">
    <source>
        <dbReference type="ARBA" id="ARBA00006024"/>
    </source>
</evidence>
<keyword evidence="8 12" id="KW-1133">Transmembrane helix</keyword>
<evidence type="ECO:0000256" key="6">
    <source>
        <dbReference type="ARBA" id="ARBA00022840"/>
    </source>
</evidence>
<evidence type="ECO:0000313" key="15">
    <source>
        <dbReference type="Proteomes" id="UP000639516"/>
    </source>
</evidence>
<dbReference type="SUPFAM" id="SSF81653">
    <property type="entry name" value="Calcium ATPase, transduction domain A"/>
    <property type="match status" value="1"/>
</dbReference>
<comment type="similarity">
    <text evidence="2 12">Belongs to the cation transport ATPase (P-type) (TC 3.A.3) family. Type IB subfamily.</text>
</comment>
<reference evidence="14 15" key="1">
    <citation type="journal article" date="2020" name="Arch. Microbiol.">
        <title>Bradyrhizobium campsiandrae sp. nov., a nitrogen-fixing bacterial strain isolated from a native leguminous tree from the Amazon adapted to flooded conditions.</title>
        <authorList>
            <person name="Cabral Michel D."/>
            <person name="Martins da Costa E."/>
            <person name="Azarias Guimaraes A."/>
            <person name="Soares de Carvalho T."/>
            <person name="Santos de Castro Caputo P."/>
            <person name="Willems A."/>
            <person name="de Souza Moreira F.M."/>
        </authorList>
    </citation>
    <scope>NUCLEOTIDE SEQUENCE [LARGE SCALE GENOMIC DNA]</scope>
    <source>
        <strain evidence="15">INPA 384B</strain>
    </source>
</reference>
<dbReference type="InterPro" id="IPR036163">
    <property type="entry name" value="HMA_dom_sf"/>
</dbReference>
<keyword evidence="3 12" id="KW-0812">Transmembrane</keyword>
<proteinExistence type="inferred from homology"/>
<dbReference type="SUPFAM" id="SSF81665">
    <property type="entry name" value="Calcium ATPase, transmembrane domain M"/>
    <property type="match status" value="1"/>
</dbReference>
<evidence type="ECO:0000256" key="8">
    <source>
        <dbReference type="ARBA" id="ARBA00022989"/>
    </source>
</evidence>
<evidence type="ECO:0000256" key="10">
    <source>
        <dbReference type="ARBA" id="ARBA00039097"/>
    </source>
</evidence>
<accession>A0ABR7UJA8</accession>
<keyword evidence="12" id="KW-1003">Cell membrane</keyword>
<dbReference type="EMBL" id="JAATTO010000095">
    <property type="protein sequence ID" value="MBC9984131.1"/>
    <property type="molecule type" value="Genomic_DNA"/>
</dbReference>
<dbReference type="InterPro" id="IPR059000">
    <property type="entry name" value="ATPase_P-type_domA"/>
</dbReference>
<feature type="transmembrane region" description="Helical" evidence="12">
    <location>
        <begin position="218"/>
        <end position="244"/>
    </location>
</feature>
<protein>
    <recommendedName>
        <fullName evidence="10">P-type Zn(2+) transporter</fullName>
        <ecNumber evidence="10">7.2.2.12</ecNumber>
    </recommendedName>
</protein>
<feature type="transmembrane region" description="Helical" evidence="12">
    <location>
        <begin position="807"/>
        <end position="826"/>
    </location>
</feature>
<evidence type="ECO:0000313" key="14">
    <source>
        <dbReference type="EMBL" id="MBC9984131.1"/>
    </source>
</evidence>
<dbReference type="PROSITE" id="PS00154">
    <property type="entry name" value="ATPASE_E1_E2"/>
    <property type="match status" value="1"/>
</dbReference>
<organism evidence="14 15">
    <name type="scientific">Bradyrhizobium campsiandrae</name>
    <dbReference type="NCBI Taxonomy" id="1729892"/>
    <lineage>
        <taxon>Bacteria</taxon>
        <taxon>Pseudomonadati</taxon>
        <taxon>Pseudomonadota</taxon>
        <taxon>Alphaproteobacteria</taxon>
        <taxon>Hyphomicrobiales</taxon>
        <taxon>Nitrobacteraceae</taxon>
        <taxon>Bradyrhizobium</taxon>
    </lineage>
</organism>
<dbReference type="InterPro" id="IPR051014">
    <property type="entry name" value="Cation_Transport_ATPase_IB"/>
</dbReference>
<feature type="transmembrane region" description="Helical" evidence="12">
    <location>
        <begin position="256"/>
        <end position="274"/>
    </location>
</feature>
<dbReference type="InterPro" id="IPR023214">
    <property type="entry name" value="HAD_sf"/>
</dbReference>
<dbReference type="PROSITE" id="PS50846">
    <property type="entry name" value="HMA_2"/>
    <property type="match status" value="1"/>
</dbReference>
<evidence type="ECO:0000256" key="5">
    <source>
        <dbReference type="ARBA" id="ARBA00022741"/>
    </source>
</evidence>
<sequence length="855" mass="89091">MRARLRGGTSTSEVAKEAPLTFRVRGLDCQNEVRQLKAAVGPLVGGDDKLTFDTKAGTMWVAAQSQSAALAIQNAVATTGMSAEVVAEERTANDEATVPFSGEAVCTTCSGDSIGDQALTATVPILPGQAVFKVHGMDCGDEVAALKREVGPVVGGEDKLAFDLVNGRMSVLGRADALPIKLIEKAVLRTGMTAELWQEGATSDATAAEVRRRRTQTLLTTASGLLAAVGLGLHAVLGGGLAAAVGAVETTGGTPLPAIAAYVLSIVFAVRYVAPKALLSARRLRPDMNLLMVVAVAGAIGIGEWFEAATVSFFFALALALEAWSLWGARRAVAALMELAPTVARVRYLDGNEAEVPAGQVAVGAHIVVRPGDKIPLDGRVLAGESEVNQAPITGESVPVPVEPGKEVFAGTINGEGALEIQTTKAAQDTTLARIIRMVGSAQSRRAPSEQWVEQFARVYTPAVMILALVVFLVPPLAFGGAWEPWFYRALVLLVIACPCALVISTPVTIVAALAGAAKQGVLVKGGVHLETPAKLKAIAMDKTGTLTEGRPRVVELVPLGTRTEAELLEFAAALEARSEHPLARAILEKARERGITVAPATAVQAVRGKGVTGRIGAREAWLGSRKYLEERATTAATAEVLLSADRIAGAGRTVVAVGDENSVWGLIAVSDAIRPEAKRIVAELHAAGIERVVMLTGDNRATAEVIARETGVDEVQAELLPEDKVAAIERLVGRFHKPGGAVAMIGDGVNDAPAMARANLGIAMGAIGSDAAIETADVALMSDDLSKLPWLIRHSKATLAIIRQNIGFSLSVKLLFTALTIAGFASLWGAIAADVGASLLVVLNGLRLLTRDQP</sequence>
<dbReference type="InterPro" id="IPR023299">
    <property type="entry name" value="ATPase_P-typ_cyto_dom_N"/>
</dbReference>
<keyword evidence="15" id="KW-1185">Reference proteome</keyword>
<evidence type="ECO:0000256" key="11">
    <source>
        <dbReference type="ARBA" id="ARBA00047308"/>
    </source>
</evidence>
<dbReference type="Proteomes" id="UP000639516">
    <property type="component" value="Unassembled WGS sequence"/>
</dbReference>
<gene>
    <name evidence="14" type="ORF">HA482_38730</name>
</gene>
<dbReference type="SFLD" id="SFLDG00002">
    <property type="entry name" value="C1.7:_P-type_atpase_like"/>
    <property type="match status" value="1"/>
</dbReference>
<dbReference type="Gene3D" id="3.40.50.1000">
    <property type="entry name" value="HAD superfamily/HAD-like"/>
    <property type="match status" value="1"/>
</dbReference>
<comment type="caution">
    <text evidence="14">The sequence shown here is derived from an EMBL/GenBank/DDBJ whole genome shotgun (WGS) entry which is preliminary data.</text>
</comment>
<dbReference type="InterPro" id="IPR027256">
    <property type="entry name" value="P-typ_ATPase_IB"/>
</dbReference>
<feature type="transmembrane region" description="Helical" evidence="12">
    <location>
        <begin position="486"/>
        <end position="515"/>
    </location>
</feature>
<dbReference type="Gene3D" id="3.40.1110.10">
    <property type="entry name" value="Calcium-transporting ATPase, cytoplasmic domain N"/>
    <property type="match status" value="1"/>
</dbReference>